<dbReference type="InterPro" id="IPR000557">
    <property type="entry name" value="Calponin_repeat"/>
</dbReference>
<keyword evidence="2" id="KW-0677">Repeat</keyword>
<proteinExistence type="inferred from homology"/>
<keyword evidence="3" id="KW-0009">Actin-binding</keyword>
<keyword evidence="6" id="KW-1185">Reference proteome</keyword>
<evidence type="ECO:0000256" key="2">
    <source>
        <dbReference type="ARBA" id="ARBA00022737"/>
    </source>
</evidence>
<organism evidence="5 6">
    <name type="scientific">Molossus molossus</name>
    <name type="common">Pallas' mastiff bat</name>
    <name type="synonym">Vespertilio molossus</name>
    <dbReference type="NCBI Taxonomy" id="27622"/>
    <lineage>
        <taxon>Eukaryota</taxon>
        <taxon>Metazoa</taxon>
        <taxon>Chordata</taxon>
        <taxon>Craniata</taxon>
        <taxon>Vertebrata</taxon>
        <taxon>Euteleostomi</taxon>
        <taxon>Mammalia</taxon>
        <taxon>Eutheria</taxon>
        <taxon>Laurasiatheria</taxon>
        <taxon>Chiroptera</taxon>
        <taxon>Yangochiroptera</taxon>
        <taxon>Molossidae</taxon>
        <taxon>Molossus</taxon>
    </lineage>
</organism>
<dbReference type="AlphaFoldDB" id="A0A7J8I034"/>
<protein>
    <recommendedName>
        <fullName evidence="7">Calponin 3</fullName>
    </recommendedName>
</protein>
<dbReference type="PRINTS" id="PR00888">
    <property type="entry name" value="SM22CALPONIN"/>
</dbReference>
<comment type="caution">
    <text evidence="5">The sequence shown here is derived from an EMBL/GenBank/DDBJ whole genome shotgun (WGS) entry which is preliminary data.</text>
</comment>
<dbReference type="GO" id="GO:0015629">
    <property type="term" value="C:actin cytoskeleton"/>
    <property type="evidence" value="ECO:0007669"/>
    <property type="project" value="TreeGrafter"/>
</dbReference>
<dbReference type="InParanoid" id="A0A7J8I034"/>
<evidence type="ECO:0000256" key="1">
    <source>
        <dbReference type="ARBA" id="ARBA00009631"/>
    </source>
</evidence>
<feature type="region of interest" description="Disordered" evidence="4">
    <location>
        <begin position="58"/>
        <end position="78"/>
    </location>
</feature>
<name>A0A7J8I034_MOLMO</name>
<evidence type="ECO:0000256" key="4">
    <source>
        <dbReference type="SAM" id="MobiDB-lite"/>
    </source>
</evidence>
<dbReference type="PROSITE" id="PS51122">
    <property type="entry name" value="CALPONIN_2"/>
    <property type="match status" value="3"/>
</dbReference>
<dbReference type="Pfam" id="PF00402">
    <property type="entry name" value="Calponin"/>
    <property type="match status" value="2"/>
</dbReference>
<accession>A0A7J8I034</accession>
<dbReference type="PANTHER" id="PTHR47385:SF17">
    <property type="entry name" value="CALPONIN-3"/>
    <property type="match status" value="1"/>
</dbReference>
<dbReference type="GO" id="GO:0051015">
    <property type="term" value="F:actin filament binding"/>
    <property type="evidence" value="ECO:0007669"/>
    <property type="project" value="TreeGrafter"/>
</dbReference>
<evidence type="ECO:0000256" key="3">
    <source>
        <dbReference type="ARBA" id="ARBA00023203"/>
    </source>
</evidence>
<dbReference type="PRINTS" id="PR00889">
    <property type="entry name" value="CALPONIN"/>
</dbReference>
<reference evidence="5 6" key="1">
    <citation type="journal article" date="2020" name="Nature">
        <title>Six reference-quality genomes reveal evolution of bat adaptations.</title>
        <authorList>
            <person name="Jebb D."/>
            <person name="Huang Z."/>
            <person name="Pippel M."/>
            <person name="Hughes G.M."/>
            <person name="Lavrichenko K."/>
            <person name="Devanna P."/>
            <person name="Winkler S."/>
            <person name="Jermiin L.S."/>
            <person name="Skirmuntt E.C."/>
            <person name="Katzourakis A."/>
            <person name="Burkitt-Gray L."/>
            <person name="Ray D.A."/>
            <person name="Sullivan K.A.M."/>
            <person name="Roscito J.G."/>
            <person name="Kirilenko B.M."/>
            <person name="Davalos L.M."/>
            <person name="Corthals A.P."/>
            <person name="Power M.L."/>
            <person name="Jones G."/>
            <person name="Ransome R.D."/>
            <person name="Dechmann D.K.N."/>
            <person name="Locatelli A.G."/>
            <person name="Puechmaille S.J."/>
            <person name="Fedrigo O."/>
            <person name="Jarvis E.D."/>
            <person name="Hiller M."/>
            <person name="Vernes S.C."/>
            <person name="Myers E.W."/>
            <person name="Teeling E.C."/>
        </authorList>
    </citation>
    <scope>NUCLEOTIDE SEQUENCE [LARGE SCALE GENOMIC DNA]</scope>
    <source>
        <strain evidence="5">MMolMol1</strain>
        <tissue evidence="5">Muscle</tissue>
    </source>
</reference>
<dbReference type="PANTHER" id="PTHR47385">
    <property type="entry name" value="CALPONIN"/>
    <property type="match status" value="1"/>
</dbReference>
<evidence type="ECO:0000313" key="5">
    <source>
        <dbReference type="EMBL" id="KAF6477996.1"/>
    </source>
</evidence>
<dbReference type="GO" id="GO:0007015">
    <property type="term" value="P:actin filament organization"/>
    <property type="evidence" value="ECO:0007669"/>
    <property type="project" value="TreeGrafter"/>
</dbReference>
<sequence>MFDEGKSEADQSVIGLQKRTHKCTSQARMTAFGTRRHLDDPKLQTDKPFEQTMISRQMGTNKRASQAGMLGPGTGRDIYDQKLPLQPVDNSTISLQVGTNKVASQKGMSVYGLGGKCMIPGPMPLQQNPSFTTGTKEWEPMGRKSAIVTTRQNTLTSTKKITPTITSMVTKALITTHRGELSP</sequence>
<gene>
    <name evidence="5" type="ORF">HJG59_010888</name>
</gene>
<evidence type="ECO:0008006" key="7">
    <source>
        <dbReference type="Google" id="ProtNLM"/>
    </source>
</evidence>
<dbReference type="InterPro" id="IPR001997">
    <property type="entry name" value="Calponin/LIMCH1"/>
</dbReference>
<dbReference type="InterPro" id="IPR050606">
    <property type="entry name" value="Calponin-like"/>
</dbReference>
<dbReference type="Proteomes" id="UP000550707">
    <property type="component" value="Unassembled WGS sequence"/>
</dbReference>
<comment type="similarity">
    <text evidence="1">Belongs to the calponin family.</text>
</comment>
<dbReference type="GO" id="GO:0005925">
    <property type="term" value="C:focal adhesion"/>
    <property type="evidence" value="ECO:0007669"/>
    <property type="project" value="TreeGrafter"/>
</dbReference>
<evidence type="ECO:0000313" key="6">
    <source>
        <dbReference type="Proteomes" id="UP000550707"/>
    </source>
</evidence>
<dbReference type="InterPro" id="IPR003096">
    <property type="entry name" value="SM22_calponin"/>
</dbReference>
<dbReference type="EMBL" id="JACASF010000005">
    <property type="protein sequence ID" value="KAF6477996.1"/>
    <property type="molecule type" value="Genomic_DNA"/>
</dbReference>
<dbReference type="GO" id="GO:0031032">
    <property type="term" value="P:actomyosin structure organization"/>
    <property type="evidence" value="ECO:0007669"/>
    <property type="project" value="InterPro"/>
</dbReference>